<evidence type="ECO:0000256" key="2">
    <source>
        <dbReference type="ARBA" id="ARBA00000419"/>
    </source>
</evidence>
<keyword evidence="15" id="KW-1185">Reference proteome</keyword>
<keyword evidence="8 11" id="KW-0378">Hydrolase</keyword>
<reference evidence="14" key="1">
    <citation type="submission" date="2018-11" db="EMBL/GenBank/DDBJ databases">
        <authorList>
            <person name="Alioto T."/>
            <person name="Alioto T."/>
        </authorList>
    </citation>
    <scope>NUCLEOTIDE SEQUENCE</scope>
</reference>
<comment type="caution">
    <text evidence="14">The sequence shown here is derived from an EMBL/GenBank/DDBJ whole genome shotgun (WGS) entry which is preliminary data.</text>
</comment>
<keyword evidence="7" id="KW-0732">Signal</keyword>
<dbReference type="EMBL" id="UYJE01000451">
    <property type="protein sequence ID" value="VDH93421.1"/>
    <property type="molecule type" value="Genomic_DNA"/>
</dbReference>
<dbReference type="PANTHER" id="PTHR10030">
    <property type="entry name" value="ALPHA-L-FUCOSIDASE"/>
    <property type="match status" value="1"/>
</dbReference>
<dbReference type="GO" id="GO:0016139">
    <property type="term" value="P:glycoside catabolic process"/>
    <property type="evidence" value="ECO:0007669"/>
    <property type="project" value="TreeGrafter"/>
</dbReference>
<dbReference type="PRINTS" id="PR00741">
    <property type="entry name" value="GLHYDRLASE29"/>
</dbReference>
<evidence type="ECO:0000256" key="5">
    <source>
        <dbReference type="ARBA" id="ARBA00011881"/>
    </source>
</evidence>
<dbReference type="PIRSF" id="PIRSF001092">
    <property type="entry name" value="Alpha-L-fucosidase"/>
    <property type="match status" value="1"/>
</dbReference>
<feature type="domain" description="Alpha-L-fucosidase C-terminal" evidence="13">
    <location>
        <begin position="361"/>
        <end position="451"/>
    </location>
</feature>
<comment type="function">
    <text evidence="3">Alpha-L-fucosidase is responsible for hydrolyzing the alpha-1,6-linked fucose joined to the reducing-end N-acetylglucosamine of the carbohydrate moieties of glycoproteins.</text>
</comment>
<dbReference type="FunFam" id="3.20.20.80:FF:000027">
    <property type="entry name" value="Alpha-L-fucosidase"/>
    <property type="match status" value="1"/>
</dbReference>
<evidence type="ECO:0000256" key="1">
    <source>
        <dbReference type="ARBA" id="ARBA00000321"/>
    </source>
</evidence>
<dbReference type="Pfam" id="PF16757">
    <property type="entry name" value="Fucosidase_C"/>
    <property type="match status" value="1"/>
</dbReference>
<evidence type="ECO:0000259" key="13">
    <source>
        <dbReference type="Pfam" id="PF16757"/>
    </source>
</evidence>
<evidence type="ECO:0000256" key="3">
    <source>
        <dbReference type="ARBA" id="ARBA00004071"/>
    </source>
</evidence>
<dbReference type="InterPro" id="IPR031919">
    <property type="entry name" value="Fucosidase_C"/>
</dbReference>
<evidence type="ECO:0000256" key="6">
    <source>
        <dbReference type="ARBA" id="ARBA00012662"/>
    </source>
</evidence>
<feature type="domain" description="Glycoside hydrolase family 29 N-terminal" evidence="12">
    <location>
        <begin position="17"/>
        <end position="350"/>
    </location>
</feature>
<keyword evidence="9" id="KW-0325">Glycoprotein</keyword>
<accession>A0A8B6BNG6</accession>
<dbReference type="Pfam" id="PF01120">
    <property type="entry name" value="Alpha_L_fucos"/>
    <property type="match status" value="1"/>
</dbReference>
<dbReference type="PANTHER" id="PTHR10030:SF37">
    <property type="entry name" value="ALPHA-L-FUCOSIDASE-RELATED"/>
    <property type="match status" value="1"/>
</dbReference>
<comment type="similarity">
    <text evidence="4 11">Belongs to the glycosyl hydrolase 29 family.</text>
</comment>
<dbReference type="InterPro" id="IPR016286">
    <property type="entry name" value="FUC_metazoa-typ"/>
</dbReference>
<evidence type="ECO:0000313" key="15">
    <source>
        <dbReference type="Proteomes" id="UP000596742"/>
    </source>
</evidence>
<evidence type="ECO:0000256" key="4">
    <source>
        <dbReference type="ARBA" id="ARBA00007951"/>
    </source>
</evidence>
<dbReference type="GO" id="GO:0006004">
    <property type="term" value="P:fucose metabolic process"/>
    <property type="evidence" value="ECO:0007669"/>
    <property type="project" value="InterPro"/>
</dbReference>
<name>A0A8B6BNG6_MYTGA</name>
<dbReference type="EC" id="3.2.1.51" evidence="6"/>
<comment type="subunit">
    <text evidence="5">Homotetramer.</text>
</comment>
<evidence type="ECO:0000256" key="9">
    <source>
        <dbReference type="ARBA" id="ARBA00023180"/>
    </source>
</evidence>
<dbReference type="SMART" id="SM00812">
    <property type="entry name" value="Alpha_L_fucos"/>
    <property type="match status" value="1"/>
</dbReference>
<evidence type="ECO:0000256" key="11">
    <source>
        <dbReference type="PIRNR" id="PIRNR001092"/>
    </source>
</evidence>
<dbReference type="InterPro" id="IPR000933">
    <property type="entry name" value="Glyco_hydro_29"/>
</dbReference>
<dbReference type="InterPro" id="IPR013780">
    <property type="entry name" value="Glyco_hydro_b"/>
</dbReference>
<dbReference type="SUPFAM" id="SSF51445">
    <property type="entry name" value="(Trans)glycosidases"/>
    <property type="match status" value="1"/>
</dbReference>
<protein>
    <recommendedName>
        <fullName evidence="6">alpha-L-fucosidase</fullName>
        <ecNumber evidence="6">3.2.1.51</ecNumber>
    </recommendedName>
</protein>
<evidence type="ECO:0000259" key="12">
    <source>
        <dbReference type="Pfam" id="PF01120"/>
    </source>
</evidence>
<organism evidence="14 15">
    <name type="scientific">Mytilus galloprovincialis</name>
    <name type="common">Mediterranean mussel</name>
    <dbReference type="NCBI Taxonomy" id="29158"/>
    <lineage>
        <taxon>Eukaryota</taxon>
        <taxon>Metazoa</taxon>
        <taxon>Spiralia</taxon>
        <taxon>Lophotrochozoa</taxon>
        <taxon>Mollusca</taxon>
        <taxon>Bivalvia</taxon>
        <taxon>Autobranchia</taxon>
        <taxon>Pteriomorphia</taxon>
        <taxon>Mytilida</taxon>
        <taxon>Mytiloidea</taxon>
        <taxon>Mytilidae</taxon>
        <taxon>Mytilinae</taxon>
        <taxon>Mytilus</taxon>
    </lineage>
</organism>
<proteinExistence type="inferred from homology"/>
<dbReference type="AlphaFoldDB" id="A0A8B6BNG6"/>
<dbReference type="Proteomes" id="UP000596742">
    <property type="component" value="Unassembled WGS sequence"/>
</dbReference>
<dbReference type="OrthoDB" id="6039950at2759"/>
<sequence>MGNNEEEIFNQIGQVTLGRYEPNWESIDSRPLPAWFDESKVGILIHWGVFSVPSILSEWFWYQWETKTPLLVDFMKNNYRQDWTYPDFANQLTAEFFDAEEWASLLNISGAKYVVMVGKHHEGFTMWPSNYSWNWNAMDVGPKRDLIGEVGAAIRSKTKLHFGIYHSLFEWFNPLFERDRSNAFKTQDFIAAKTMPELYELVNKYKPDIVWSDGSHAADDWYWNATTFLSWLYNDSPVKDTVVVNDRWGINVNCIHGGFLNCGDRFNPKVLQKRKWENVMTLDKYSAGYRRNAKLEDYFTMIELLTEVAQTVSCGGNILINIGITKEGTVVPIYQDILTKLGKWLTVNGEGIYSSKPWTTQNDTISNYVWYTSKVINNEPYVYAIMLEWPKNNTLVLGAPKTSSTTVVSMLGYTGGNFSWKPNPAGGIQIMLPSMNVNEIPCNDVWVIKMQGVD</sequence>
<dbReference type="InterPro" id="IPR057739">
    <property type="entry name" value="Glyco_hydro_29_N"/>
</dbReference>
<comment type="catalytic activity">
    <reaction evidence="2">
        <text>a neolactoside IV(2)-alpha-Fuc-nLc4Cer(d18:0) + H2O = a neolactoside nLc4Cer(d18:0) + L-fucose</text>
        <dbReference type="Rhea" id="RHEA:49308"/>
        <dbReference type="ChEBI" id="CHEBI:2181"/>
        <dbReference type="ChEBI" id="CHEBI:15377"/>
        <dbReference type="ChEBI" id="CHEBI:91119"/>
        <dbReference type="ChEBI" id="CHEBI:91121"/>
    </reaction>
    <physiologicalReaction direction="left-to-right" evidence="2">
        <dbReference type="Rhea" id="RHEA:49309"/>
    </physiologicalReaction>
</comment>
<dbReference type="GO" id="GO:0004560">
    <property type="term" value="F:alpha-L-fucosidase activity"/>
    <property type="evidence" value="ECO:0007669"/>
    <property type="project" value="UniProtKB-EC"/>
</dbReference>
<evidence type="ECO:0000256" key="7">
    <source>
        <dbReference type="ARBA" id="ARBA00022729"/>
    </source>
</evidence>
<dbReference type="GO" id="GO:0005764">
    <property type="term" value="C:lysosome"/>
    <property type="evidence" value="ECO:0007669"/>
    <property type="project" value="TreeGrafter"/>
</dbReference>
<keyword evidence="10 11" id="KW-0326">Glycosidase</keyword>
<comment type="catalytic activity">
    <reaction evidence="1">
        <text>a neolactoside IV(2)-alpha-Fuc-nLc4Cer(d18:1(4E)) + H2O = a neolactoside nLc4Cer(d18:1(4E)) + L-fucose</text>
        <dbReference type="Rhea" id="RHEA:48224"/>
        <dbReference type="ChEBI" id="CHEBI:2181"/>
        <dbReference type="ChEBI" id="CHEBI:15377"/>
        <dbReference type="ChEBI" id="CHEBI:17006"/>
        <dbReference type="ChEBI" id="CHEBI:28691"/>
    </reaction>
    <physiologicalReaction direction="left-to-right" evidence="1">
        <dbReference type="Rhea" id="RHEA:48225"/>
    </physiologicalReaction>
</comment>
<evidence type="ECO:0000256" key="10">
    <source>
        <dbReference type="ARBA" id="ARBA00023295"/>
    </source>
</evidence>
<evidence type="ECO:0000256" key="8">
    <source>
        <dbReference type="ARBA" id="ARBA00022801"/>
    </source>
</evidence>
<evidence type="ECO:0000313" key="14">
    <source>
        <dbReference type="EMBL" id="VDH93421.1"/>
    </source>
</evidence>
<dbReference type="FunFam" id="2.60.40.1180:FF:000013">
    <property type="entry name" value="Alpha-L-fucosidase"/>
    <property type="match status" value="1"/>
</dbReference>
<dbReference type="InterPro" id="IPR017853">
    <property type="entry name" value="GH"/>
</dbReference>
<dbReference type="Gene3D" id="2.60.40.1180">
    <property type="entry name" value="Golgi alpha-mannosidase II"/>
    <property type="match status" value="1"/>
</dbReference>
<gene>
    <name evidence="14" type="ORF">MGAL_10B036949</name>
</gene>
<dbReference type="Gene3D" id="3.20.20.80">
    <property type="entry name" value="Glycosidases"/>
    <property type="match status" value="1"/>
</dbReference>